<evidence type="ECO:0000313" key="2">
    <source>
        <dbReference type="Proteomes" id="UP000887564"/>
    </source>
</evidence>
<dbReference type="WBParaSite" id="PEQ_0001119101-mRNA-1">
    <property type="protein sequence ID" value="PEQ_0001119101-mRNA-1"/>
    <property type="gene ID" value="PEQ_0001119101"/>
</dbReference>
<keyword evidence="2" id="KW-1185">Reference proteome</keyword>
<keyword evidence="1" id="KW-1133">Transmembrane helix</keyword>
<feature type="transmembrane region" description="Helical" evidence="1">
    <location>
        <begin position="7"/>
        <end position="27"/>
    </location>
</feature>
<reference evidence="3" key="1">
    <citation type="submission" date="2022-11" db="UniProtKB">
        <authorList>
            <consortium name="WormBaseParasite"/>
        </authorList>
    </citation>
    <scope>IDENTIFICATION</scope>
</reference>
<proteinExistence type="predicted"/>
<sequence>MIENMQWKVIVIVADLFAGVACLIVSLNAEDDQEELSVQVEYDGKKLEIVTPKSAGITLFEHWTRHAMGAFIAAYAFQKSLRLNYFRRNEYASCVREANTTKRIAECAENIIANTKLKMPIGEN</sequence>
<organism evidence="2 3">
    <name type="scientific">Parascaris equorum</name>
    <name type="common">Equine roundworm</name>
    <dbReference type="NCBI Taxonomy" id="6256"/>
    <lineage>
        <taxon>Eukaryota</taxon>
        <taxon>Metazoa</taxon>
        <taxon>Ecdysozoa</taxon>
        <taxon>Nematoda</taxon>
        <taxon>Chromadorea</taxon>
        <taxon>Rhabditida</taxon>
        <taxon>Spirurina</taxon>
        <taxon>Ascaridomorpha</taxon>
        <taxon>Ascaridoidea</taxon>
        <taxon>Ascarididae</taxon>
        <taxon>Parascaris</taxon>
    </lineage>
</organism>
<dbReference type="Proteomes" id="UP000887564">
    <property type="component" value="Unplaced"/>
</dbReference>
<evidence type="ECO:0000313" key="3">
    <source>
        <dbReference type="WBParaSite" id="PEQ_0001119101-mRNA-1"/>
    </source>
</evidence>
<name>A0A914SAN3_PAREQ</name>
<accession>A0A914SAN3</accession>
<protein>
    <submittedName>
        <fullName evidence="3">Uncharacterized protein</fullName>
    </submittedName>
</protein>
<evidence type="ECO:0000256" key="1">
    <source>
        <dbReference type="SAM" id="Phobius"/>
    </source>
</evidence>
<keyword evidence="1" id="KW-0812">Transmembrane</keyword>
<keyword evidence="1" id="KW-0472">Membrane</keyword>
<dbReference type="AlphaFoldDB" id="A0A914SAN3"/>